<evidence type="ECO:0008006" key="4">
    <source>
        <dbReference type="Google" id="ProtNLM"/>
    </source>
</evidence>
<sequence length="245" mass="27278">MYKLRLISLIVLAVFVLGACVQNKNPQQAQSVAQANQNLFEVTEVVQGKTYTYLNVKENMADRWVAVSYQEAKPGDVFYYDEALQMTNFHSKEIDRTFEVIYFVNQISKTPLGGEGGQAMAAEMPASHSGKVSVHSEEVEMEKAEGELTIADVFAKRADLTSEEFEIRGKVVKVNEQVMGKNWVHIQDGTSSGDKFDLTITTQAEVEVGSEVTFKGKLTLEKDFGAGYFYDVIMEDATLVTKKVS</sequence>
<dbReference type="Proteomes" id="UP000265926">
    <property type="component" value="Unassembled WGS sequence"/>
</dbReference>
<dbReference type="AlphaFoldDB" id="A0A399SXK4"/>
<accession>A0A399SXK4</accession>
<organism evidence="2 3">
    <name type="scientific">Maribellus luteus</name>
    <dbReference type="NCBI Taxonomy" id="2305463"/>
    <lineage>
        <taxon>Bacteria</taxon>
        <taxon>Pseudomonadati</taxon>
        <taxon>Bacteroidota</taxon>
        <taxon>Bacteroidia</taxon>
        <taxon>Marinilabiliales</taxon>
        <taxon>Prolixibacteraceae</taxon>
        <taxon>Maribellus</taxon>
    </lineage>
</organism>
<feature type="signal peptide" evidence="1">
    <location>
        <begin position="1"/>
        <end position="19"/>
    </location>
</feature>
<evidence type="ECO:0000256" key="1">
    <source>
        <dbReference type="SAM" id="SignalP"/>
    </source>
</evidence>
<keyword evidence="1" id="KW-0732">Signal</keyword>
<evidence type="ECO:0000313" key="3">
    <source>
        <dbReference type="Proteomes" id="UP000265926"/>
    </source>
</evidence>
<protein>
    <recommendedName>
        <fullName evidence="4">DNA-binding protein</fullName>
    </recommendedName>
</protein>
<gene>
    <name evidence="2" type="ORF">D1614_14805</name>
</gene>
<reference evidence="2 3" key="1">
    <citation type="submission" date="2018-08" db="EMBL/GenBank/DDBJ databases">
        <title>Pallidiluteibacterium maritimus gen. nov., sp. nov., isolated from coastal sediment.</title>
        <authorList>
            <person name="Zhou L.Y."/>
        </authorList>
    </citation>
    <scope>NUCLEOTIDE SEQUENCE [LARGE SCALE GENOMIC DNA]</scope>
    <source>
        <strain evidence="2 3">XSD2</strain>
    </source>
</reference>
<comment type="caution">
    <text evidence="2">The sequence shown here is derived from an EMBL/GenBank/DDBJ whole genome shotgun (WGS) entry which is preliminary data.</text>
</comment>
<name>A0A399SXK4_9BACT</name>
<evidence type="ECO:0000313" key="2">
    <source>
        <dbReference type="EMBL" id="RIJ47382.1"/>
    </source>
</evidence>
<dbReference type="EMBL" id="QWGR01000008">
    <property type="protein sequence ID" value="RIJ47382.1"/>
    <property type="molecule type" value="Genomic_DNA"/>
</dbReference>
<dbReference type="PROSITE" id="PS51257">
    <property type="entry name" value="PROKAR_LIPOPROTEIN"/>
    <property type="match status" value="1"/>
</dbReference>
<proteinExistence type="predicted"/>
<feature type="chain" id="PRO_5017480052" description="DNA-binding protein" evidence="1">
    <location>
        <begin position="20"/>
        <end position="245"/>
    </location>
</feature>
<keyword evidence="3" id="KW-1185">Reference proteome</keyword>